<evidence type="ECO:0000313" key="13">
    <source>
        <dbReference type="Proteomes" id="UP000478417"/>
    </source>
</evidence>
<accession>A0A6B2M0I2</accession>
<keyword evidence="7" id="KW-0653">Protein transport</keyword>
<evidence type="ECO:0000256" key="8">
    <source>
        <dbReference type="ARBA" id="ARBA00022989"/>
    </source>
</evidence>
<evidence type="ECO:0000256" key="2">
    <source>
        <dbReference type="ARBA" id="ARBA00006742"/>
    </source>
</evidence>
<keyword evidence="4" id="KW-0813">Transport</keyword>
<dbReference type="NCBIfam" id="TIGR00739">
    <property type="entry name" value="yajC"/>
    <property type="match status" value="1"/>
</dbReference>
<proteinExistence type="inferred from homology"/>
<protein>
    <recommendedName>
        <fullName evidence="3">Sec translocon accessory complex subunit YajC</fullName>
    </recommendedName>
</protein>
<feature type="transmembrane region" description="Helical" evidence="11">
    <location>
        <begin position="18"/>
        <end position="37"/>
    </location>
</feature>
<evidence type="ECO:0000256" key="1">
    <source>
        <dbReference type="ARBA" id="ARBA00004162"/>
    </source>
</evidence>
<keyword evidence="6 11" id="KW-0812">Transmembrane</keyword>
<evidence type="ECO:0000256" key="7">
    <source>
        <dbReference type="ARBA" id="ARBA00022927"/>
    </source>
</evidence>
<evidence type="ECO:0000256" key="11">
    <source>
        <dbReference type="SAM" id="Phobius"/>
    </source>
</evidence>
<reference evidence="12 13" key="1">
    <citation type="submission" date="2020-02" db="EMBL/GenBank/DDBJ databases">
        <title>Albibacoteraceae fam. nov., the first described family within the subdivision 4 Verrucomicrobia.</title>
        <authorList>
            <person name="Xi F."/>
        </authorList>
    </citation>
    <scope>NUCLEOTIDE SEQUENCE [LARGE SCALE GENOMIC DNA]</scope>
    <source>
        <strain evidence="12 13">CK1056</strain>
    </source>
</reference>
<dbReference type="PANTHER" id="PTHR33909">
    <property type="entry name" value="SEC TRANSLOCON ACCESSORY COMPLEX SUBUNIT YAJC"/>
    <property type="match status" value="1"/>
</dbReference>
<evidence type="ECO:0000256" key="9">
    <source>
        <dbReference type="ARBA" id="ARBA00023010"/>
    </source>
</evidence>
<evidence type="ECO:0000256" key="5">
    <source>
        <dbReference type="ARBA" id="ARBA00022475"/>
    </source>
</evidence>
<comment type="similarity">
    <text evidence="2">Belongs to the YajC family.</text>
</comment>
<dbReference type="PANTHER" id="PTHR33909:SF1">
    <property type="entry name" value="SEC TRANSLOCON ACCESSORY COMPLEX SUBUNIT YAJC"/>
    <property type="match status" value="1"/>
</dbReference>
<dbReference type="Proteomes" id="UP000478417">
    <property type="component" value="Unassembled WGS sequence"/>
</dbReference>
<dbReference type="InterPro" id="IPR003849">
    <property type="entry name" value="Preprotein_translocase_YajC"/>
</dbReference>
<dbReference type="AlphaFoldDB" id="A0A6B2M0I2"/>
<dbReference type="RefSeq" id="WP_163963161.1">
    <property type="nucleotide sequence ID" value="NZ_JAAGNX010000001.1"/>
</dbReference>
<comment type="caution">
    <text evidence="12">The sequence shown here is derived from an EMBL/GenBank/DDBJ whole genome shotgun (WGS) entry which is preliminary data.</text>
</comment>
<evidence type="ECO:0000313" key="12">
    <source>
        <dbReference type="EMBL" id="NDV61856.1"/>
    </source>
</evidence>
<comment type="subcellular location">
    <subcellularLocation>
        <location evidence="1">Cell membrane</location>
        <topology evidence="1">Single-pass membrane protein</topology>
    </subcellularLocation>
</comment>
<organism evidence="12 13">
    <name type="scientific">Oceanipulchritudo coccoides</name>
    <dbReference type="NCBI Taxonomy" id="2706888"/>
    <lineage>
        <taxon>Bacteria</taxon>
        <taxon>Pseudomonadati</taxon>
        <taxon>Verrucomicrobiota</taxon>
        <taxon>Opitutia</taxon>
        <taxon>Puniceicoccales</taxon>
        <taxon>Oceanipulchritudinaceae</taxon>
        <taxon>Oceanipulchritudo</taxon>
    </lineage>
</organism>
<dbReference type="Pfam" id="PF02699">
    <property type="entry name" value="YajC"/>
    <property type="match status" value="1"/>
</dbReference>
<evidence type="ECO:0000256" key="4">
    <source>
        <dbReference type="ARBA" id="ARBA00022448"/>
    </source>
</evidence>
<evidence type="ECO:0000256" key="3">
    <source>
        <dbReference type="ARBA" id="ARBA00014962"/>
    </source>
</evidence>
<keyword evidence="10 11" id="KW-0472">Membrane</keyword>
<keyword evidence="5" id="KW-1003">Cell membrane</keyword>
<gene>
    <name evidence="12" type="primary">yajC</name>
    <name evidence="12" type="ORF">G0Q06_05280</name>
</gene>
<keyword evidence="13" id="KW-1185">Reference proteome</keyword>
<keyword evidence="9" id="KW-0811">Translocation</keyword>
<evidence type="ECO:0000256" key="6">
    <source>
        <dbReference type="ARBA" id="ARBA00022692"/>
    </source>
</evidence>
<dbReference type="GO" id="GO:0015031">
    <property type="term" value="P:protein transport"/>
    <property type="evidence" value="ECO:0007669"/>
    <property type="project" value="UniProtKB-KW"/>
</dbReference>
<name>A0A6B2M0I2_9BACT</name>
<evidence type="ECO:0000256" key="10">
    <source>
        <dbReference type="ARBA" id="ARBA00023136"/>
    </source>
</evidence>
<dbReference type="SMART" id="SM01323">
    <property type="entry name" value="YajC"/>
    <property type="match status" value="1"/>
</dbReference>
<dbReference type="GO" id="GO:0005886">
    <property type="term" value="C:plasma membrane"/>
    <property type="evidence" value="ECO:0007669"/>
    <property type="project" value="UniProtKB-SubCell"/>
</dbReference>
<keyword evidence="8 11" id="KW-1133">Transmembrane helix</keyword>
<dbReference type="EMBL" id="JAAGNX010000001">
    <property type="protein sequence ID" value="NDV61856.1"/>
    <property type="molecule type" value="Genomic_DNA"/>
</dbReference>
<dbReference type="PRINTS" id="PR01853">
    <property type="entry name" value="YAJCTRNLCASE"/>
</dbReference>
<sequence length="103" mass="11547">MNSVFYILAQGGPSQGNMLMQLLAFILLMVGFWFLLIQPQRKKQKEHQQMITELKPGDTVVTAGGICGVITHVKKDRFQVKIDDNTRIDVLKGSITARDTADQ</sequence>